<comment type="caution">
    <text evidence="2">The sequence shown here is derived from an EMBL/GenBank/DDBJ whole genome shotgun (WGS) entry which is preliminary data.</text>
</comment>
<evidence type="ECO:0000313" key="3">
    <source>
        <dbReference type="Proteomes" id="UP000765509"/>
    </source>
</evidence>
<accession>A0A9Q3HYB3</accession>
<feature type="region of interest" description="Disordered" evidence="1">
    <location>
        <begin position="32"/>
        <end position="67"/>
    </location>
</feature>
<protein>
    <submittedName>
        <fullName evidence="2">Uncharacterized protein</fullName>
    </submittedName>
</protein>
<evidence type="ECO:0000256" key="1">
    <source>
        <dbReference type="SAM" id="MobiDB-lite"/>
    </source>
</evidence>
<reference evidence="2" key="1">
    <citation type="submission" date="2021-03" db="EMBL/GenBank/DDBJ databases">
        <title>Draft genome sequence of rust myrtle Austropuccinia psidii MF-1, a brazilian biotype.</title>
        <authorList>
            <person name="Quecine M.C."/>
            <person name="Pachon D.M.R."/>
            <person name="Bonatelli M.L."/>
            <person name="Correr F.H."/>
            <person name="Franceschini L.M."/>
            <person name="Leite T.F."/>
            <person name="Margarido G.R.A."/>
            <person name="Almeida C.A."/>
            <person name="Ferrarezi J.A."/>
            <person name="Labate C.A."/>
        </authorList>
    </citation>
    <scope>NUCLEOTIDE SEQUENCE</scope>
    <source>
        <strain evidence="2">MF-1</strain>
    </source>
</reference>
<proteinExistence type="predicted"/>
<keyword evidence="3" id="KW-1185">Reference proteome</keyword>
<dbReference type="AlphaFoldDB" id="A0A9Q3HYB3"/>
<dbReference type="EMBL" id="AVOT02027240">
    <property type="protein sequence ID" value="MBW0519235.1"/>
    <property type="molecule type" value="Genomic_DNA"/>
</dbReference>
<evidence type="ECO:0000313" key="2">
    <source>
        <dbReference type="EMBL" id="MBW0519235.1"/>
    </source>
</evidence>
<organism evidence="2 3">
    <name type="scientific">Austropuccinia psidii MF-1</name>
    <dbReference type="NCBI Taxonomy" id="1389203"/>
    <lineage>
        <taxon>Eukaryota</taxon>
        <taxon>Fungi</taxon>
        <taxon>Dikarya</taxon>
        <taxon>Basidiomycota</taxon>
        <taxon>Pucciniomycotina</taxon>
        <taxon>Pucciniomycetes</taxon>
        <taxon>Pucciniales</taxon>
        <taxon>Sphaerophragmiaceae</taxon>
        <taxon>Austropuccinia</taxon>
    </lineage>
</organism>
<dbReference type="OrthoDB" id="2504275at2759"/>
<gene>
    <name evidence="2" type="ORF">O181_058950</name>
</gene>
<name>A0A9Q3HYB3_9BASI</name>
<sequence>MPGDTFFRELRPSPPPPAQRFVQFTGPVSAFSPVTPFQPVPPSSSGYFDRPSTSSSSLSACTPNRPKMQRLGNLNSFFFMGHRGKEMSPDEVAPPENGWKMASRIRDEALSTWCARSGNVLLNPKDMVLQRKKRENAQPSHRCAINELQCDSGQPELKEY</sequence>
<dbReference type="Proteomes" id="UP000765509">
    <property type="component" value="Unassembled WGS sequence"/>
</dbReference>